<dbReference type="HOGENOM" id="CLU_2539837_0_0_11"/>
<name>S2VZV7_9ACTN</name>
<proteinExistence type="predicted"/>
<evidence type="ECO:0000313" key="1">
    <source>
        <dbReference type="EMBL" id="EPD33058.1"/>
    </source>
</evidence>
<gene>
    <name evidence="1" type="ORF">HMPREF9306_00587</name>
</gene>
<reference evidence="1 2" key="1">
    <citation type="submission" date="2013-04" db="EMBL/GenBank/DDBJ databases">
        <title>The Genome Sequence of Propionimicrobium lymphophilum ACS-093-V-SCH5.</title>
        <authorList>
            <consortium name="The Broad Institute Genomics Platform"/>
            <person name="Earl A."/>
            <person name="Ward D."/>
            <person name="Feldgarden M."/>
            <person name="Gevers D."/>
            <person name="Saerens B."/>
            <person name="Vaneechoutte M."/>
            <person name="Walker B."/>
            <person name="Young S."/>
            <person name="Zeng Q."/>
            <person name="Gargeya S."/>
            <person name="Fitzgerald M."/>
            <person name="Haas B."/>
            <person name="Abouelleil A."/>
            <person name="Allen A.W."/>
            <person name="Alvarado L."/>
            <person name="Arachchi H.M."/>
            <person name="Berlin A.M."/>
            <person name="Chapman S.B."/>
            <person name="Gainer-Dewar J."/>
            <person name="Goldberg J."/>
            <person name="Griggs A."/>
            <person name="Gujja S."/>
            <person name="Hansen M."/>
            <person name="Howarth C."/>
            <person name="Imamovic A."/>
            <person name="Ireland A."/>
            <person name="Larimer J."/>
            <person name="McCowan C."/>
            <person name="Murphy C."/>
            <person name="Pearson M."/>
            <person name="Poon T.W."/>
            <person name="Priest M."/>
            <person name="Roberts A."/>
            <person name="Saif S."/>
            <person name="Shea T."/>
            <person name="Sisk P."/>
            <person name="Sykes S."/>
            <person name="Wortman J."/>
            <person name="Nusbaum C."/>
            <person name="Birren B."/>
        </authorList>
    </citation>
    <scope>NUCLEOTIDE SEQUENCE [LARGE SCALE GENOMIC DNA]</scope>
    <source>
        <strain evidence="1 2">ACS-093-V-SCH5</strain>
    </source>
</reference>
<protein>
    <submittedName>
        <fullName evidence="1">Uncharacterized protein</fullName>
    </submittedName>
</protein>
<sequence length="83" mass="9428">MRWQRPALSLISQLINDPVTPWVRCDALNLYPLSFREFFGCNRERPSAEATGFREHRQREIVCVKTYGAVTPILRGRGHAGGG</sequence>
<dbReference type="AlphaFoldDB" id="S2VZV7"/>
<comment type="caution">
    <text evidence="1">The sequence shown here is derived from an EMBL/GenBank/DDBJ whole genome shotgun (WGS) entry which is preliminary data.</text>
</comment>
<dbReference type="EMBL" id="AGZR01000005">
    <property type="protein sequence ID" value="EPD33058.1"/>
    <property type="molecule type" value="Genomic_DNA"/>
</dbReference>
<accession>S2VZV7</accession>
<evidence type="ECO:0000313" key="2">
    <source>
        <dbReference type="Proteomes" id="UP000014417"/>
    </source>
</evidence>
<organism evidence="1 2">
    <name type="scientific">Propionimicrobium lymphophilum ACS-093-V-SCH5</name>
    <dbReference type="NCBI Taxonomy" id="883161"/>
    <lineage>
        <taxon>Bacteria</taxon>
        <taxon>Bacillati</taxon>
        <taxon>Actinomycetota</taxon>
        <taxon>Actinomycetes</taxon>
        <taxon>Propionibacteriales</taxon>
        <taxon>Propionibacteriaceae</taxon>
        <taxon>Propionimicrobium</taxon>
    </lineage>
</organism>
<dbReference type="Proteomes" id="UP000014417">
    <property type="component" value="Unassembled WGS sequence"/>
</dbReference>
<keyword evidence="2" id="KW-1185">Reference proteome</keyword>